<dbReference type="PIRSF" id="PIRSF008502">
    <property type="entry name" value="UCP008502"/>
    <property type="match status" value="1"/>
</dbReference>
<dbReference type="Proteomes" id="UP000321805">
    <property type="component" value="Chromosome"/>
</dbReference>
<dbReference type="EMBL" id="CP042430">
    <property type="protein sequence ID" value="QEC47783.1"/>
    <property type="molecule type" value="Genomic_DNA"/>
</dbReference>
<accession>A0A5B8U412</accession>
<dbReference type="RefSeq" id="WP_146918630.1">
    <property type="nucleotide sequence ID" value="NZ_CP042430.1"/>
</dbReference>
<evidence type="ECO:0000313" key="2">
    <source>
        <dbReference type="Proteomes" id="UP000321805"/>
    </source>
</evidence>
<dbReference type="KEGG" id="bsol:FSW04_09510"/>
<name>A0A5B8U412_9ACTN</name>
<sequence>MARQIALLRGINLGSRNRVAMADLRRLLEDAGHEDVTTLLQSGNVVLTASQTGDALARSIERAIADALGLDIGVEVRSRRQLTAVVDGNPLADVADDPKKLQVSFLSAAPRRSVVKEIEAADLAPERVAVRGRTMYVWHANGIQRSPAARLVADRRLGVVATARNWNTVTKLHELVTA</sequence>
<protein>
    <submittedName>
        <fullName evidence="1">DUF1697 domain-containing protein</fullName>
    </submittedName>
</protein>
<dbReference type="AlphaFoldDB" id="A0A5B8U412"/>
<dbReference type="Pfam" id="PF08002">
    <property type="entry name" value="DUF1697"/>
    <property type="match status" value="1"/>
</dbReference>
<dbReference type="OrthoDB" id="9806494at2"/>
<dbReference type="PANTHER" id="PTHR36439:SF1">
    <property type="entry name" value="DUF1697 DOMAIN-CONTAINING PROTEIN"/>
    <property type="match status" value="1"/>
</dbReference>
<dbReference type="Gene3D" id="3.30.70.1280">
    <property type="entry name" value="SP0830-like domains"/>
    <property type="match status" value="1"/>
</dbReference>
<organism evidence="1 2">
    <name type="scientific">Baekduia soli</name>
    <dbReference type="NCBI Taxonomy" id="496014"/>
    <lineage>
        <taxon>Bacteria</taxon>
        <taxon>Bacillati</taxon>
        <taxon>Actinomycetota</taxon>
        <taxon>Thermoleophilia</taxon>
        <taxon>Solirubrobacterales</taxon>
        <taxon>Baekduiaceae</taxon>
        <taxon>Baekduia</taxon>
    </lineage>
</organism>
<dbReference type="PANTHER" id="PTHR36439">
    <property type="entry name" value="BLL4334 PROTEIN"/>
    <property type="match status" value="1"/>
</dbReference>
<proteinExistence type="predicted"/>
<evidence type="ECO:0000313" key="1">
    <source>
        <dbReference type="EMBL" id="QEC47783.1"/>
    </source>
</evidence>
<dbReference type="SUPFAM" id="SSF160379">
    <property type="entry name" value="SP0830-like"/>
    <property type="match status" value="1"/>
</dbReference>
<gene>
    <name evidence="1" type="ORF">FSW04_09510</name>
</gene>
<dbReference type="InterPro" id="IPR012545">
    <property type="entry name" value="DUF1697"/>
</dbReference>
<keyword evidence="2" id="KW-1185">Reference proteome</keyword>
<reference evidence="1 2" key="1">
    <citation type="journal article" date="2018" name="J. Microbiol.">
        <title>Baekduia soli gen. nov., sp. nov., a novel bacterium isolated from the soil of Baekdu Mountain and proposal of a novel family name, Baekduiaceae fam. nov.</title>
        <authorList>
            <person name="An D.S."/>
            <person name="Siddiqi M.Z."/>
            <person name="Kim K.H."/>
            <person name="Yu H.S."/>
            <person name="Im W.T."/>
        </authorList>
    </citation>
    <scope>NUCLEOTIDE SEQUENCE [LARGE SCALE GENOMIC DNA]</scope>
    <source>
        <strain evidence="1 2">BR7-21</strain>
    </source>
</reference>